<feature type="region of interest" description="Disordered" evidence="1">
    <location>
        <begin position="1"/>
        <end position="52"/>
    </location>
</feature>
<gene>
    <name evidence="2" type="ORF">Q31a_05040</name>
</gene>
<dbReference type="Proteomes" id="UP000318017">
    <property type="component" value="Chromosome"/>
</dbReference>
<evidence type="ECO:0000313" key="3">
    <source>
        <dbReference type="Proteomes" id="UP000318017"/>
    </source>
</evidence>
<proteinExistence type="predicted"/>
<dbReference type="AlphaFoldDB" id="A0A518G108"/>
<accession>A0A518G108</accession>
<sequence length="110" mass="12195">MPIIPSSMNKMNPHPYSSSSTVCTNVADDDSSSRLESGNAVTHGKSSKEANPSVLATRNAYAAELSAQRFQYRVLASKKRLNDLAFDRFKYKHWLSRITARVTGNARIGF</sequence>
<reference evidence="2 3" key="1">
    <citation type="submission" date="2019-02" db="EMBL/GenBank/DDBJ databases">
        <title>Deep-cultivation of Planctomycetes and their phenomic and genomic characterization uncovers novel biology.</title>
        <authorList>
            <person name="Wiegand S."/>
            <person name="Jogler M."/>
            <person name="Boedeker C."/>
            <person name="Pinto D."/>
            <person name="Vollmers J."/>
            <person name="Rivas-Marin E."/>
            <person name="Kohn T."/>
            <person name="Peeters S.H."/>
            <person name="Heuer A."/>
            <person name="Rast P."/>
            <person name="Oberbeckmann S."/>
            <person name="Bunk B."/>
            <person name="Jeske O."/>
            <person name="Meyerdierks A."/>
            <person name="Storesund J.E."/>
            <person name="Kallscheuer N."/>
            <person name="Luecker S."/>
            <person name="Lage O.M."/>
            <person name="Pohl T."/>
            <person name="Merkel B.J."/>
            <person name="Hornburger P."/>
            <person name="Mueller R.-W."/>
            <person name="Bruemmer F."/>
            <person name="Labrenz M."/>
            <person name="Spormann A.M."/>
            <person name="Op den Camp H."/>
            <person name="Overmann J."/>
            <person name="Amann R."/>
            <person name="Jetten M.S.M."/>
            <person name="Mascher T."/>
            <person name="Medema M.H."/>
            <person name="Devos D.P."/>
            <person name="Kaster A.-K."/>
            <person name="Ovreas L."/>
            <person name="Rohde M."/>
            <person name="Galperin M.Y."/>
            <person name="Jogler C."/>
        </authorList>
    </citation>
    <scope>NUCLEOTIDE SEQUENCE [LARGE SCALE GENOMIC DNA]</scope>
    <source>
        <strain evidence="2 3">Q31a</strain>
    </source>
</reference>
<dbReference type="KEGG" id="ahel:Q31a_05040"/>
<feature type="compositionally biased region" description="Polar residues" evidence="1">
    <location>
        <begin position="1"/>
        <end position="24"/>
    </location>
</feature>
<protein>
    <submittedName>
        <fullName evidence="2">Uncharacterized protein</fullName>
    </submittedName>
</protein>
<name>A0A518G108_9BACT</name>
<evidence type="ECO:0000256" key="1">
    <source>
        <dbReference type="SAM" id="MobiDB-lite"/>
    </source>
</evidence>
<dbReference type="EMBL" id="CP036298">
    <property type="protein sequence ID" value="QDV22220.1"/>
    <property type="molecule type" value="Genomic_DNA"/>
</dbReference>
<organism evidence="2 3">
    <name type="scientific">Aureliella helgolandensis</name>
    <dbReference type="NCBI Taxonomy" id="2527968"/>
    <lineage>
        <taxon>Bacteria</taxon>
        <taxon>Pseudomonadati</taxon>
        <taxon>Planctomycetota</taxon>
        <taxon>Planctomycetia</taxon>
        <taxon>Pirellulales</taxon>
        <taxon>Pirellulaceae</taxon>
        <taxon>Aureliella</taxon>
    </lineage>
</organism>
<evidence type="ECO:0000313" key="2">
    <source>
        <dbReference type="EMBL" id="QDV22220.1"/>
    </source>
</evidence>
<keyword evidence="3" id="KW-1185">Reference proteome</keyword>